<dbReference type="PANTHER" id="PTHR10165:SF103">
    <property type="entry name" value="PHOSPHOLIPID PHOSPHATASE HOMOLOG 1.2 HOMOLOG"/>
    <property type="match status" value="1"/>
</dbReference>
<keyword evidence="5 7" id="KW-0472">Membrane</keyword>
<dbReference type="GO" id="GO:0005886">
    <property type="term" value="C:plasma membrane"/>
    <property type="evidence" value="ECO:0007669"/>
    <property type="project" value="TreeGrafter"/>
</dbReference>
<dbReference type="WBParaSite" id="Smp_082300.2">
    <property type="protein sequence ID" value="Smp_082300.2"/>
    <property type="gene ID" value="Smp_082300"/>
</dbReference>
<feature type="transmembrane region" description="Helical" evidence="7">
    <location>
        <begin position="671"/>
        <end position="690"/>
    </location>
</feature>
<organism evidence="9 10">
    <name type="scientific">Schistosoma mansoni</name>
    <name type="common">Blood fluke</name>
    <dbReference type="NCBI Taxonomy" id="6183"/>
    <lineage>
        <taxon>Eukaryota</taxon>
        <taxon>Metazoa</taxon>
        <taxon>Spiralia</taxon>
        <taxon>Lophotrochozoa</taxon>
        <taxon>Platyhelminthes</taxon>
        <taxon>Trematoda</taxon>
        <taxon>Digenea</taxon>
        <taxon>Strigeidida</taxon>
        <taxon>Schistosomatoidea</taxon>
        <taxon>Schistosomatidae</taxon>
        <taxon>Schistosoma</taxon>
    </lineage>
</organism>
<comment type="similarity">
    <text evidence="2">Belongs to the PA-phosphatase related phosphoesterase family.</text>
</comment>
<dbReference type="Pfam" id="PF01569">
    <property type="entry name" value="PAP2"/>
    <property type="match status" value="1"/>
</dbReference>
<comment type="subcellular location">
    <subcellularLocation>
        <location evidence="1">Membrane</location>
        <topology evidence="1">Multi-pass membrane protein</topology>
    </subcellularLocation>
</comment>
<dbReference type="GO" id="GO:0007165">
    <property type="term" value="P:signal transduction"/>
    <property type="evidence" value="ECO:0007669"/>
    <property type="project" value="TreeGrafter"/>
</dbReference>
<dbReference type="GO" id="GO:0008195">
    <property type="term" value="F:phosphatidate phosphatase activity"/>
    <property type="evidence" value="ECO:0007669"/>
    <property type="project" value="TreeGrafter"/>
</dbReference>
<evidence type="ECO:0000256" key="4">
    <source>
        <dbReference type="ARBA" id="ARBA00022989"/>
    </source>
</evidence>
<evidence type="ECO:0000256" key="6">
    <source>
        <dbReference type="SAM" id="MobiDB-lite"/>
    </source>
</evidence>
<dbReference type="GO" id="GO:0006644">
    <property type="term" value="P:phospholipid metabolic process"/>
    <property type="evidence" value="ECO:0007669"/>
    <property type="project" value="InterPro"/>
</dbReference>
<evidence type="ECO:0000256" key="1">
    <source>
        <dbReference type="ARBA" id="ARBA00004141"/>
    </source>
</evidence>
<dbReference type="InterPro" id="IPR036938">
    <property type="entry name" value="PAP2/HPO_sf"/>
</dbReference>
<dbReference type="SUPFAM" id="SSF48317">
    <property type="entry name" value="Acid phosphatase/Vanadium-dependent haloperoxidase"/>
    <property type="match status" value="1"/>
</dbReference>
<sequence>MNTLPANRTLNTFNGNNTRRSSISAIRYARSTSLYFPNTDTDEESRSQLLASESIAETRRAETMNRLNRIDVKNEGSRNLTNPLFDSMSSIDQPWLRGYGQTVVLSPPKINLPIQQQNSHQSQQPSSMEHDTASTIQDMQHSIRLPTPRSPNIMHGGYGALPPLNYGTSIRDGYASSIGGVGVGAGGVSNGIGGGRKKTKKKLSCLSCLHGTDNVESSTNLYSSSDDLNLIDDLNKSDGHEVNKREQQQQQNPYIICLSIVFALLDILLLIGLTLMIFFFNNSKNPGETSRPICRLELTFRDVKSINHCSADGWLYTDPRIRSICVTLWADWIPLYQRKFQCPDIPPGYVDSIISSSSVNSIGNIGESNPDLKPLLERMNMLSKQQQTAVSSSSSSFPTLTTPNPLSQLSRYQSEWNIYNVKRVNPEYWDGDLGLMIPPKLIIPSIEQQLYGPRDTVKQLYGRNYPTDKEFIKGIKNDHQWLQFTQSQNDLYHHITISSIVTCSIIVPLILICFSEIAFYFFNCCQMCLTKTNSKLWGTMKFIGQLYRLFITYIFGLLTTMLLVWLIKVSVGRLRPDFIQICRPTENACPQWYRIIQKTRQSTDERSAIESDPRLLDLIVAQLAKQGKYLVTVATTPSPESSTSHLSDGLFTNADCMENNILKLKDARTSFPSLGAAVSMYAAIFVTVYITSLLKNFRDACLCIPFLSLLGVSLVALILGVNRVIYRNNWFEDILAGWIIGICIAIYVCFKVLYNRDKLNDLTNYDLNRRLHRIQNLIQTHHDYKQSELKMMKYL</sequence>
<proteinExistence type="inferred from homology"/>
<feature type="transmembrane region" description="Helical" evidence="7">
    <location>
        <begin position="546"/>
        <end position="567"/>
    </location>
</feature>
<keyword evidence="4 7" id="KW-1133">Transmembrane helix</keyword>
<evidence type="ECO:0000256" key="5">
    <source>
        <dbReference type="ARBA" id="ARBA00023136"/>
    </source>
</evidence>
<accession>A0A3Q0KIF8</accession>
<dbReference type="AlphaFoldDB" id="A0A3Q0KIF8"/>
<dbReference type="STRING" id="6183.A0A3Q0KIF8"/>
<evidence type="ECO:0000256" key="2">
    <source>
        <dbReference type="ARBA" id="ARBA00008816"/>
    </source>
</evidence>
<feature type="transmembrane region" description="Helical" evidence="7">
    <location>
        <begin position="702"/>
        <end position="722"/>
    </location>
</feature>
<dbReference type="GO" id="GO:0046839">
    <property type="term" value="P:phospholipid dephosphorylation"/>
    <property type="evidence" value="ECO:0007669"/>
    <property type="project" value="TreeGrafter"/>
</dbReference>
<dbReference type="InParanoid" id="A0A3Q0KIF8"/>
<dbReference type="ExpressionAtlas" id="A0A3Q0KIF8">
    <property type="expression patterns" value="differential"/>
</dbReference>
<dbReference type="InterPro" id="IPR000326">
    <property type="entry name" value="PAP2/HPO"/>
</dbReference>
<evidence type="ECO:0000313" key="11">
    <source>
        <dbReference type="WBParaSite" id="Smp_082300.2"/>
    </source>
</evidence>
<feature type="compositionally biased region" description="Low complexity" evidence="6">
    <location>
        <begin position="115"/>
        <end position="127"/>
    </location>
</feature>
<feature type="transmembrane region" description="Helical" evidence="7">
    <location>
        <begin position="505"/>
        <end position="525"/>
    </location>
</feature>
<feature type="domain" description="Phosphatidic acid phosphatase type 2/haloperoxidase" evidence="8">
    <location>
        <begin position="552"/>
        <end position="749"/>
    </location>
</feature>
<dbReference type="Gene3D" id="1.20.144.10">
    <property type="entry name" value="Phosphatidic acid phosphatase type 2/haloperoxidase"/>
    <property type="match status" value="1"/>
</dbReference>
<feature type="transmembrane region" description="Helical" evidence="7">
    <location>
        <begin position="254"/>
        <end position="280"/>
    </location>
</feature>
<evidence type="ECO:0000259" key="8">
    <source>
        <dbReference type="Pfam" id="PF01569"/>
    </source>
</evidence>
<evidence type="ECO:0000256" key="3">
    <source>
        <dbReference type="ARBA" id="ARBA00022692"/>
    </source>
</evidence>
<evidence type="ECO:0000313" key="10">
    <source>
        <dbReference type="WBParaSite" id="Smp_082300.1"/>
    </source>
</evidence>
<dbReference type="WBParaSite" id="Smp_082300.1">
    <property type="protein sequence ID" value="Smp_082300.1"/>
    <property type="gene ID" value="Smp_082300"/>
</dbReference>
<reference evidence="9" key="1">
    <citation type="journal article" date="2012" name="PLoS Negl. Trop. Dis.">
        <title>A systematically improved high quality genome and transcriptome of the human blood fluke Schistosoma mansoni.</title>
        <authorList>
            <person name="Protasio A.V."/>
            <person name="Tsai I.J."/>
            <person name="Babbage A."/>
            <person name="Nichol S."/>
            <person name="Hunt M."/>
            <person name="Aslett M.A."/>
            <person name="De Silva N."/>
            <person name="Velarde G.S."/>
            <person name="Anderson T.J."/>
            <person name="Clark R.C."/>
            <person name="Davidson C."/>
            <person name="Dillon G.P."/>
            <person name="Holroyd N.E."/>
            <person name="LoVerde P.T."/>
            <person name="Lloyd C."/>
            <person name="McQuillan J."/>
            <person name="Oliveira G."/>
            <person name="Otto T.D."/>
            <person name="Parker-Manuel S.J."/>
            <person name="Quail M.A."/>
            <person name="Wilson R.A."/>
            <person name="Zerlotini A."/>
            <person name="Dunne D.W."/>
            <person name="Berriman M."/>
        </authorList>
    </citation>
    <scope>NUCLEOTIDE SEQUENCE [LARGE SCALE GENOMIC DNA]</scope>
    <source>
        <strain evidence="9">Puerto Rican</strain>
    </source>
</reference>
<feature type="transmembrane region" description="Helical" evidence="7">
    <location>
        <begin position="734"/>
        <end position="754"/>
    </location>
</feature>
<reference evidence="10" key="2">
    <citation type="submission" date="2018-12" db="UniProtKB">
        <authorList>
            <consortium name="WormBaseParasite"/>
        </authorList>
    </citation>
    <scope>IDENTIFICATION</scope>
    <source>
        <strain evidence="10 11">Puerto Rican</strain>
    </source>
</reference>
<evidence type="ECO:0000256" key="7">
    <source>
        <dbReference type="SAM" id="Phobius"/>
    </source>
</evidence>
<keyword evidence="9" id="KW-1185">Reference proteome</keyword>
<dbReference type="Proteomes" id="UP000008854">
    <property type="component" value="Unassembled WGS sequence"/>
</dbReference>
<keyword evidence="3 7" id="KW-0812">Transmembrane</keyword>
<dbReference type="InterPro" id="IPR043216">
    <property type="entry name" value="PAP-like"/>
</dbReference>
<evidence type="ECO:0000313" key="9">
    <source>
        <dbReference type="Proteomes" id="UP000008854"/>
    </source>
</evidence>
<protein>
    <submittedName>
        <fullName evidence="10 11">AcidPPc domain-containing protein</fullName>
    </submittedName>
</protein>
<accession>A0A5K4EI77</accession>
<dbReference type="PANTHER" id="PTHR10165">
    <property type="entry name" value="LIPID PHOSPHATE PHOSPHATASE"/>
    <property type="match status" value="1"/>
</dbReference>
<feature type="region of interest" description="Disordered" evidence="6">
    <location>
        <begin position="115"/>
        <end position="135"/>
    </location>
</feature>
<name>A0A3Q0KIF8_SCHMA</name>